<accession>A0ABV7UXP6</accession>
<evidence type="ECO:0000313" key="4">
    <source>
        <dbReference type="Proteomes" id="UP001595724"/>
    </source>
</evidence>
<evidence type="ECO:0000313" key="3">
    <source>
        <dbReference type="EMBL" id="MFC3661363.1"/>
    </source>
</evidence>
<dbReference type="Proteomes" id="UP001595724">
    <property type="component" value="Unassembled WGS sequence"/>
</dbReference>
<feature type="chain" id="PRO_5045455795" evidence="2">
    <location>
        <begin position="21"/>
        <end position="153"/>
    </location>
</feature>
<keyword evidence="4" id="KW-1185">Reference proteome</keyword>
<evidence type="ECO:0000256" key="1">
    <source>
        <dbReference type="SAM" id="MobiDB-lite"/>
    </source>
</evidence>
<comment type="caution">
    <text evidence="3">The sequence shown here is derived from an EMBL/GenBank/DDBJ whole genome shotgun (WGS) entry which is preliminary data.</text>
</comment>
<feature type="signal peptide" evidence="2">
    <location>
        <begin position="1"/>
        <end position="20"/>
    </location>
</feature>
<protein>
    <submittedName>
        <fullName evidence="3">COG3650 family protein</fullName>
    </submittedName>
</protein>
<name>A0ABV7UXP6_9GAMM</name>
<organism evidence="3 4">
    <name type="scientific">Luteimonas notoginsengisoli</name>
    <dbReference type="NCBI Taxonomy" id="1578200"/>
    <lineage>
        <taxon>Bacteria</taxon>
        <taxon>Pseudomonadati</taxon>
        <taxon>Pseudomonadota</taxon>
        <taxon>Gammaproteobacteria</taxon>
        <taxon>Lysobacterales</taxon>
        <taxon>Lysobacteraceae</taxon>
        <taxon>Luteimonas</taxon>
    </lineage>
</organism>
<dbReference type="RefSeq" id="WP_386712641.1">
    <property type="nucleotide sequence ID" value="NZ_JBHRYF010000014.1"/>
</dbReference>
<reference evidence="4" key="1">
    <citation type="journal article" date="2019" name="Int. J. Syst. Evol. Microbiol.">
        <title>The Global Catalogue of Microorganisms (GCM) 10K type strain sequencing project: providing services to taxonomists for standard genome sequencing and annotation.</title>
        <authorList>
            <consortium name="The Broad Institute Genomics Platform"/>
            <consortium name="The Broad Institute Genome Sequencing Center for Infectious Disease"/>
            <person name="Wu L."/>
            <person name="Ma J."/>
        </authorList>
    </citation>
    <scope>NUCLEOTIDE SEQUENCE [LARGE SCALE GENOMIC DNA]</scope>
    <source>
        <strain evidence="4">KCTC 42211</strain>
    </source>
</reference>
<dbReference type="EMBL" id="JBHRYF010000014">
    <property type="protein sequence ID" value="MFC3661363.1"/>
    <property type="molecule type" value="Genomic_DNA"/>
</dbReference>
<keyword evidence="2" id="KW-0732">Signal</keyword>
<feature type="region of interest" description="Disordered" evidence="1">
    <location>
        <begin position="26"/>
        <end position="62"/>
    </location>
</feature>
<proteinExistence type="predicted"/>
<sequence>MTLPIRLPSILLLACLAACTATDRGGDPAPGPAADARNAGQPVDAASPASSQGDAPASDGFRARGNEPFWAIDVEGDVLHFVTPEMPEGRTLHGRRIAHAKGVAFSGEDEGRPFNLDITRTACTDSMSGDPFEFTATWDYAGQRMHGCARSSH</sequence>
<gene>
    <name evidence="3" type="ORF">ACFOM9_14975</name>
</gene>
<evidence type="ECO:0000256" key="2">
    <source>
        <dbReference type="SAM" id="SignalP"/>
    </source>
</evidence>